<protein>
    <submittedName>
        <fullName evidence="14">Dihydroorotate dehydrogenase electron transfer subunit</fullName>
    </submittedName>
</protein>
<evidence type="ECO:0000256" key="11">
    <source>
        <dbReference type="PIRSR" id="PIRSR006816-1"/>
    </source>
</evidence>
<evidence type="ECO:0000256" key="2">
    <source>
        <dbReference type="ARBA" id="ARBA00022448"/>
    </source>
</evidence>
<comment type="cofactor">
    <cofactor evidence="10">
        <name>[2Fe-2S] cluster</name>
        <dbReference type="ChEBI" id="CHEBI:190135"/>
    </cofactor>
</comment>
<dbReference type="CDD" id="cd06218">
    <property type="entry name" value="DHOD_e_trans"/>
    <property type="match status" value="1"/>
</dbReference>
<dbReference type="GO" id="GO:0046872">
    <property type="term" value="F:metal ion binding"/>
    <property type="evidence" value="ECO:0007669"/>
    <property type="project" value="UniProtKB-KW"/>
</dbReference>
<dbReference type="GO" id="GO:0006221">
    <property type="term" value="P:pyrimidine nucleotide biosynthetic process"/>
    <property type="evidence" value="ECO:0007669"/>
    <property type="project" value="InterPro"/>
</dbReference>
<dbReference type="RefSeq" id="WP_060531265.1">
    <property type="nucleotide sequence ID" value="NZ_CP013023.1"/>
</dbReference>
<dbReference type="Gene3D" id="2.40.30.10">
    <property type="entry name" value="Translation factors"/>
    <property type="match status" value="1"/>
</dbReference>
<dbReference type="NCBIfam" id="NF000798">
    <property type="entry name" value="PRK00054.1-3"/>
    <property type="match status" value="1"/>
</dbReference>
<sequence length="258" mass="27860">MTRIISNEQIAPDVFVMKIAGSYKGRMGQFYMMRADDGYRGDSYPLLSRPLSIHDKGDDFIAFLYRVHGRGTAILSRMSAGQQVLLEGPFGNGFPVLDEPGRIALVGGGMGIAPLLLAARHYAQADIYLGFSGEAFAVESLRQAVESAARVKVMNSRHRSILELLEPGWYDTILACGPAGMLKALAECTAAANDAALHDSEGYPASTRLYISTEKHMACGIGACLTCTVRTTSGNRRTCVEGPVFAAEEVDWNDLTTV</sequence>
<dbReference type="AlphaFoldDB" id="A0A172ZC66"/>
<proteinExistence type="inferred from homology"/>
<dbReference type="Pfam" id="PF10418">
    <property type="entry name" value="DHODB_Fe-S_bind"/>
    <property type="match status" value="1"/>
</dbReference>
<dbReference type="GO" id="GO:0051537">
    <property type="term" value="F:2 iron, 2 sulfur cluster binding"/>
    <property type="evidence" value="ECO:0007669"/>
    <property type="project" value="UniProtKB-KW"/>
</dbReference>
<evidence type="ECO:0000259" key="13">
    <source>
        <dbReference type="PROSITE" id="PS51384"/>
    </source>
</evidence>
<evidence type="ECO:0000256" key="12">
    <source>
        <dbReference type="PIRSR" id="PIRSR006816-2"/>
    </source>
</evidence>
<gene>
    <name evidence="14" type="ORF">AR543_01680</name>
</gene>
<feature type="binding site" evidence="12">
    <location>
        <position position="219"/>
    </location>
    <ligand>
        <name>[2Fe-2S] cluster</name>
        <dbReference type="ChEBI" id="CHEBI:190135"/>
    </ligand>
</feature>
<evidence type="ECO:0000256" key="7">
    <source>
        <dbReference type="ARBA" id="ARBA00022982"/>
    </source>
</evidence>
<reference evidence="14 15" key="2">
    <citation type="journal article" date="2016" name="Int. J. Syst. Evol. Microbiol.">
        <title>Paenibacillus bovis sp. nov., isolated from raw yak (Bos grunniens) milk.</title>
        <authorList>
            <person name="Gao C."/>
            <person name="Han J."/>
            <person name="Liu Z."/>
            <person name="Xu X."/>
            <person name="Hang F."/>
            <person name="Wu Z."/>
        </authorList>
    </citation>
    <scope>NUCLEOTIDE SEQUENCE [LARGE SCALE GENOMIC DNA]</scope>
    <source>
        <strain evidence="14 15">BD3526</strain>
    </source>
</reference>
<dbReference type="PIRSF" id="PIRSF006816">
    <property type="entry name" value="Cyc3_hyd_g"/>
    <property type="match status" value="1"/>
</dbReference>
<evidence type="ECO:0000256" key="1">
    <source>
        <dbReference type="ARBA" id="ARBA00006422"/>
    </source>
</evidence>
<dbReference type="InterPro" id="IPR019480">
    <property type="entry name" value="Dihydroorotate_DH_Fe-S-bd"/>
</dbReference>
<name>A0A172ZC66_9BACL</name>
<comment type="cofactor">
    <cofactor evidence="12">
        <name>[2Fe-2S] cluster</name>
        <dbReference type="ChEBI" id="CHEBI:190135"/>
    </cofactor>
    <text evidence="12">Binds 1 [2Fe-2S] cluster per subunit.</text>
</comment>
<feature type="binding site" evidence="11">
    <location>
        <begin position="49"/>
        <end position="52"/>
    </location>
    <ligand>
        <name>FAD</name>
        <dbReference type="ChEBI" id="CHEBI:57692"/>
    </ligand>
</feature>
<dbReference type="InterPro" id="IPR012165">
    <property type="entry name" value="Cyt_c3_hydrogenase_gsu"/>
</dbReference>
<dbReference type="EMBL" id="CP013023">
    <property type="protein sequence ID" value="ANF94867.1"/>
    <property type="molecule type" value="Genomic_DNA"/>
</dbReference>
<keyword evidence="8 12" id="KW-0408">Iron</keyword>
<reference evidence="15" key="1">
    <citation type="submission" date="2015-10" db="EMBL/GenBank/DDBJ databases">
        <title>Genome of Paenibacillus bovis sp. nov.</title>
        <authorList>
            <person name="Wu Z."/>
            <person name="Gao C."/>
            <person name="Liu Z."/>
            <person name="Zheng H."/>
        </authorList>
    </citation>
    <scope>NUCLEOTIDE SEQUENCE [LARGE SCALE GENOMIC DNA]</scope>
    <source>
        <strain evidence="15">BD3526</strain>
    </source>
</reference>
<organism evidence="14 15">
    <name type="scientific">Paenibacillus bovis</name>
    <dbReference type="NCBI Taxonomy" id="1616788"/>
    <lineage>
        <taxon>Bacteria</taxon>
        <taxon>Bacillati</taxon>
        <taxon>Bacillota</taxon>
        <taxon>Bacilli</taxon>
        <taxon>Bacillales</taxon>
        <taxon>Paenibacillaceae</taxon>
        <taxon>Paenibacillus</taxon>
    </lineage>
</organism>
<dbReference type="SUPFAM" id="SSF52343">
    <property type="entry name" value="Ferredoxin reductase-like, C-terminal NADP-linked domain"/>
    <property type="match status" value="1"/>
</dbReference>
<keyword evidence="5 12" id="KW-0479">Metal-binding</keyword>
<dbReference type="KEGG" id="pbv:AR543_01680"/>
<feature type="binding site" evidence="11">
    <location>
        <begin position="64"/>
        <end position="66"/>
    </location>
    <ligand>
        <name>FAD</name>
        <dbReference type="ChEBI" id="CHEBI:57692"/>
    </ligand>
</feature>
<dbReference type="InterPro" id="IPR037117">
    <property type="entry name" value="Dihydroorotate_DH_ele_sf"/>
</dbReference>
<evidence type="ECO:0000256" key="6">
    <source>
        <dbReference type="ARBA" id="ARBA00022827"/>
    </source>
</evidence>
<evidence type="ECO:0000256" key="8">
    <source>
        <dbReference type="ARBA" id="ARBA00023004"/>
    </source>
</evidence>
<accession>A0A172ZC66</accession>
<dbReference type="PROSITE" id="PS51384">
    <property type="entry name" value="FAD_FR"/>
    <property type="match status" value="1"/>
</dbReference>
<dbReference type="Proteomes" id="UP000078148">
    <property type="component" value="Chromosome"/>
</dbReference>
<dbReference type="GO" id="GO:0050660">
    <property type="term" value="F:flavin adenine dinucleotide binding"/>
    <property type="evidence" value="ECO:0007669"/>
    <property type="project" value="InterPro"/>
</dbReference>
<feature type="binding site" evidence="12">
    <location>
        <position position="224"/>
    </location>
    <ligand>
        <name>[2Fe-2S] cluster</name>
        <dbReference type="ChEBI" id="CHEBI:190135"/>
    </ligand>
</feature>
<evidence type="ECO:0000313" key="14">
    <source>
        <dbReference type="EMBL" id="ANF94867.1"/>
    </source>
</evidence>
<dbReference type="InterPro" id="IPR050353">
    <property type="entry name" value="PyrK_electron_transfer"/>
</dbReference>
<dbReference type="InterPro" id="IPR017927">
    <property type="entry name" value="FAD-bd_FR_type"/>
</dbReference>
<evidence type="ECO:0000256" key="9">
    <source>
        <dbReference type="ARBA" id="ARBA00023014"/>
    </source>
</evidence>
<keyword evidence="6 11" id="KW-0274">FAD</keyword>
<evidence type="ECO:0000256" key="10">
    <source>
        <dbReference type="ARBA" id="ARBA00034078"/>
    </source>
</evidence>
<keyword evidence="3 11" id="KW-0285">Flavoprotein</keyword>
<dbReference type="PANTHER" id="PTHR43513:SF3">
    <property type="entry name" value="DIHYDROOROTATE DEHYDROGENASE B (NAD(+)), ELECTRON TRANSFER SUBUNIT-RELATED"/>
    <property type="match status" value="1"/>
</dbReference>
<dbReference type="Gene3D" id="3.40.50.80">
    <property type="entry name" value="Nucleotide-binding domain of ferredoxin-NADP reductase (FNR) module"/>
    <property type="match status" value="1"/>
</dbReference>
<keyword evidence="15" id="KW-1185">Reference proteome</keyword>
<keyword evidence="2" id="KW-0813">Transport</keyword>
<comment type="similarity">
    <text evidence="1">Belongs to the PyrK family.</text>
</comment>
<evidence type="ECO:0000256" key="5">
    <source>
        <dbReference type="ARBA" id="ARBA00022723"/>
    </source>
</evidence>
<feature type="binding site" evidence="12">
    <location>
        <position position="227"/>
    </location>
    <ligand>
        <name>[2Fe-2S] cluster</name>
        <dbReference type="ChEBI" id="CHEBI:190135"/>
    </ligand>
</feature>
<keyword evidence="9 12" id="KW-0411">Iron-sulfur</keyword>
<dbReference type="InterPro" id="IPR039261">
    <property type="entry name" value="FNR_nucleotide-bd"/>
</dbReference>
<evidence type="ECO:0000313" key="15">
    <source>
        <dbReference type="Proteomes" id="UP000078148"/>
    </source>
</evidence>
<dbReference type="STRING" id="1616788.AR543_01680"/>
<evidence type="ECO:0000256" key="3">
    <source>
        <dbReference type="ARBA" id="ARBA00022630"/>
    </source>
</evidence>
<keyword evidence="4 12" id="KW-0001">2Fe-2S</keyword>
<dbReference type="PANTHER" id="PTHR43513">
    <property type="entry name" value="DIHYDROOROTATE DEHYDROGENASE B (NAD(+)), ELECTRON TRANSFER SUBUNIT"/>
    <property type="match status" value="1"/>
</dbReference>
<feature type="binding site" evidence="11">
    <location>
        <begin position="71"/>
        <end position="72"/>
    </location>
    <ligand>
        <name>FAD</name>
        <dbReference type="ChEBI" id="CHEBI:57692"/>
    </ligand>
</feature>
<dbReference type="Gene3D" id="2.10.240.10">
    <property type="entry name" value="Dihydroorotate dehydrogenase, electron transfer subunit"/>
    <property type="match status" value="1"/>
</dbReference>
<comment type="cofactor">
    <cofactor evidence="11">
        <name>FAD</name>
        <dbReference type="ChEBI" id="CHEBI:57692"/>
    </cofactor>
    <text evidence="11">Binds 1 FAD per subunit.</text>
</comment>
<feature type="domain" description="FAD-binding FR-type" evidence="13">
    <location>
        <begin position="1"/>
        <end position="96"/>
    </location>
</feature>
<keyword evidence="7" id="KW-0249">Electron transport</keyword>
<evidence type="ECO:0000256" key="4">
    <source>
        <dbReference type="ARBA" id="ARBA00022714"/>
    </source>
</evidence>
<dbReference type="InterPro" id="IPR017938">
    <property type="entry name" value="Riboflavin_synthase-like_b-brl"/>
</dbReference>
<dbReference type="GO" id="GO:0016491">
    <property type="term" value="F:oxidoreductase activity"/>
    <property type="evidence" value="ECO:0007669"/>
    <property type="project" value="InterPro"/>
</dbReference>
<dbReference type="SUPFAM" id="SSF63380">
    <property type="entry name" value="Riboflavin synthase domain-like"/>
    <property type="match status" value="1"/>
</dbReference>
<dbReference type="OrthoDB" id="9778346at2"/>
<feature type="binding site" evidence="12">
    <location>
        <position position="239"/>
    </location>
    <ligand>
        <name>[2Fe-2S] cluster</name>
        <dbReference type="ChEBI" id="CHEBI:190135"/>
    </ligand>
</feature>